<reference evidence="6 7" key="1">
    <citation type="submission" date="2020-10" db="EMBL/GenBank/DDBJ databases">
        <title>Plant Genome Project.</title>
        <authorList>
            <person name="Zhang R.-G."/>
        </authorList>
    </citation>
    <scope>NUCLEOTIDE SEQUENCE [LARGE SCALE GENOMIC DNA]</scope>
    <source>
        <strain evidence="6">FAFU-HL-1</strain>
        <tissue evidence="6">Leaf</tissue>
    </source>
</reference>
<keyword evidence="7" id="KW-1185">Reference proteome</keyword>
<evidence type="ECO:0000256" key="2">
    <source>
        <dbReference type="ARBA" id="ARBA00022679"/>
    </source>
</evidence>
<accession>A0A835MYF2</accession>
<evidence type="ECO:0000256" key="5">
    <source>
        <dbReference type="SAM" id="Phobius"/>
    </source>
</evidence>
<keyword evidence="1" id="KW-0328">Glycosyltransferase</keyword>
<dbReference type="Pfam" id="PF01501">
    <property type="entry name" value="Glyco_transf_8"/>
    <property type="match status" value="1"/>
</dbReference>
<dbReference type="InterPro" id="IPR050587">
    <property type="entry name" value="GNT1/Glycosyltrans_8"/>
</dbReference>
<comment type="caution">
    <text evidence="6">The sequence shown here is derived from an EMBL/GenBank/DDBJ whole genome shotgun (WGS) entry which is preliminary data.</text>
</comment>
<comment type="similarity">
    <text evidence="4">Belongs to the glycosyltransferase 8 family.</text>
</comment>
<keyword evidence="5" id="KW-0472">Membrane</keyword>
<dbReference type="GO" id="GO:0016757">
    <property type="term" value="F:glycosyltransferase activity"/>
    <property type="evidence" value="ECO:0007669"/>
    <property type="project" value="UniProtKB-KW"/>
</dbReference>
<proteinExistence type="inferred from homology"/>
<evidence type="ECO:0000256" key="4">
    <source>
        <dbReference type="RuleBase" id="RU362027"/>
    </source>
</evidence>
<keyword evidence="2" id="KW-0808">Transferase</keyword>
<dbReference type="InterPro" id="IPR002495">
    <property type="entry name" value="Glyco_trans_8"/>
</dbReference>
<keyword evidence="5" id="KW-0812">Transmembrane</keyword>
<evidence type="ECO:0000313" key="6">
    <source>
        <dbReference type="EMBL" id="KAF9681604.1"/>
    </source>
</evidence>
<dbReference type="Proteomes" id="UP000657918">
    <property type="component" value="Unassembled WGS sequence"/>
</dbReference>
<evidence type="ECO:0000313" key="7">
    <source>
        <dbReference type="Proteomes" id="UP000657918"/>
    </source>
</evidence>
<evidence type="ECO:0000256" key="1">
    <source>
        <dbReference type="ARBA" id="ARBA00022676"/>
    </source>
</evidence>
<name>A0A835MYF2_9ROSI</name>
<keyword evidence="3" id="KW-0464">Manganese</keyword>
<dbReference type="Gene3D" id="3.90.550.10">
    <property type="entry name" value="Spore Coat Polysaccharide Biosynthesis Protein SpsA, Chain A"/>
    <property type="match status" value="1"/>
</dbReference>
<evidence type="ECO:0000256" key="3">
    <source>
        <dbReference type="ARBA" id="ARBA00023211"/>
    </source>
</evidence>
<protein>
    <recommendedName>
        <fullName evidence="4">Hexosyltransferase</fullName>
        <ecNumber evidence="4">2.4.1.-</ecNumber>
    </recommendedName>
</protein>
<organism evidence="6 7">
    <name type="scientific">Salix dunnii</name>
    <dbReference type="NCBI Taxonomy" id="1413687"/>
    <lineage>
        <taxon>Eukaryota</taxon>
        <taxon>Viridiplantae</taxon>
        <taxon>Streptophyta</taxon>
        <taxon>Embryophyta</taxon>
        <taxon>Tracheophyta</taxon>
        <taxon>Spermatophyta</taxon>
        <taxon>Magnoliopsida</taxon>
        <taxon>eudicotyledons</taxon>
        <taxon>Gunneridae</taxon>
        <taxon>Pentapetalae</taxon>
        <taxon>rosids</taxon>
        <taxon>fabids</taxon>
        <taxon>Malpighiales</taxon>
        <taxon>Salicaceae</taxon>
        <taxon>Saliceae</taxon>
        <taxon>Salix</taxon>
    </lineage>
</organism>
<dbReference type="OrthoDB" id="2014201at2759"/>
<dbReference type="PANTHER" id="PTHR11183">
    <property type="entry name" value="GLYCOGENIN SUBFAMILY MEMBER"/>
    <property type="match status" value="1"/>
</dbReference>
<dbReference type="CDD" id="cd02537">
    <property type="entry name" value="GT8_Glycogenin"/>
    <property type="match status" value="1"/>
</dbReference>
<dbReference type="SUPFAM" id="SSF53448">
    <property type="entry name" value="Nucleotide-diphospho-sugar transferases"/>
    <property type="match status" value="1"/>
</dbReference>
<dbReference type="EC" id="2.4.1.-" evidence="4"/>
<gene>
    <name evidence="6" type="ORF">SADUNF_Sadunf05G0019100</name>
</gene>
<keyword evidence="5" id="KW-1133">Transmembrane helix</keyword>
<sequence length="567" mass="66195">MASSKRSCQKIFIASLLFISVSLTFLVFSFHPKPDHPEFDDHSETVAHHHKKPLSIDTPKSWFDDLIERKIFSKRIRIGFVNVDDNVKHAYDHLRGQVETVNVNFRPVSGELKWEDFFPEWIDEDARWHEPSCPEVPMPRLEDYRDLDVIVARVPCGNGTEKQGIRDLLRLQVNLVVANLAVVNGLTKGGDDRTVSVIFIGSCGPMQEIFRCDDLMTHLGEYWLYKPELRRLRRMVQMPVGSCLIAPYHKQTGNQENQEYKMAEYSTTRKLNDNELYPQRVAYVTVLHSSEAYVCGAITLAQSIIQSKSTYDLVLLHDSKLTPRSVNGLRDAGWKTKKIQPIRSPFARKDSYNEWNYSKLRLWQLTDYDKLIFIDADLIILKNMDIFFAYPQLSASPNDKVLFNSGIMVIEPSKCLFEDMMSKTNKLRSYNGGDQGFLNEVFTWWHRLPVNLNYLKIFFNEEENPDHQMKNGTYTIHFLGLKPWACYKDYDCNWDMENRNKFASDSAHKRWWNVYDTMPKKLQEFCGLTKHMDARIKKWRGIAQKANLSNGHWKISAKDPRQYHLIQ</sequence>
<dbReference type="EMBL" id="JADGMS010000005">
    <property type="protein sequence ID" value="KAF9681604.1"/>
    <property type="molecule type" value="Genomic_DNA"/>
</dbReference>
<dbReference type="AlphaFoldDB" id="A0A835MYF2"/>
<feature type="transmembrane region" description="Helical" evidence="5">
    <location>
        <begin position="12"/>
        <end position="30"/>
    </location>
</feature>
<dbReference type="InterPro" id="IPR029044">
    <property type="entry name" value="Nucleotide-diphossugar_trans"/>
</dbReference>